<evidence type="ECO:0000313" key="1">
    <source>
        <dbReference type="EMBL" id="KKN56647.1"/>
    </source>
</evidence>
<gene>
    <name evidence="1" type="ORF">LCGC14_0569640</name>
</gene>
<dbReference type="EMBL" id="LAZR01000835">
    <property type="protein sequence ID" value="KKN56647.1"/>
    <property type="molecule type" value="Genomic_DNA"/>
</dbReference>
<organism evidence="1">
    <name type="scientific">marine sediment metagenome</name>
    <dbReference type="NCBI Taxonomy" id="412755"/>
    <lineage>
        <taxon>unclassified sequences</taxon>
        <taxon>metagenomes</taxon>
        <taxon>ecological metagenomes</taxon>
    </lineage>
</organism>
<name>A0A0F9S334_9ZZZZ</name>
<accession>A0A0F9S334</accession>
<sequence length="46" mass="5470">MKMELRYCPKCIQMTNHRVIVLSHKNTVEVKIYECLKCEANSRKEA</sequence>
<protein>
    <submittedName>
        <fullName evidence="1">Uncharacterized protein</fullName>
    </submittedName>
</protein>
<comment type="caution">
    <text evidence="1">The sequence shown here is derived from an EMBL/GenBank/DDBJ whole genome shotgun (WGS) entry which is preliminary data.</text>
</comment>
<dbReference type="AlphaFoldDB" id="A0A0F9S334"/>
<proteinExistence type="predicted"/>
<reference evidence="1" key="1">
    <citation type="journal article" date="2015" name="Nature">
        <title>Complex archaea that bridge the gap between prokaryotes and eukaryotes.</title>
        <authorList>
            <person name="Spang A."/>
            <person name="Saw J.H."/>
            <person name="Jorgensen S.L."/>
            <person name="Zaremba-Niedzwiedzka K."/>
            <person name="Martijn J."/>
            <person name="Lind A.E."/>
            <person name="van Eijk R."/>
            <person name="Schleper C."/>
            <person name="Guy L."/>
            <person name="Ettema T.J."/>
        </authorList>
    </citation>
    <scope>NUCLEOTIDE SEQUENCE</scope>
</reference>